<organism evidence="3 4">
    <name type="scientific">Gordonia rhizosphera NBRC 16068</name>
    <dbReference type="NCBI Taxonomy" id="1108045"/>
    <lineage>
        <taxon>Bacteria</taxon>
        <taxon>Bacillati</taxon>
        <taxon>Actinomycetota</taxon>
        <taxon>Actinomycetes</taxon>
        <taxon>Mycobacteriales</taxon>
        <taxon>Gordoniaceae</taxon>
        <taxon>Gordonia</taxon>
    </lineage>
</organism>
<dbReference type="NCBIfam" id="TIGR03857">
    <property type="entry name" value="F420_MSMEG_2249"/>
    <property type="match status" value="1"/>
</dbReference>
<dbReference type="InterPro" id="IPR050564">
    <property type="entry name" value="F420-G6PD/mer"/>
</dbReference>
<evidence type="ECO:0000259" key="2">
    <source>
        <dbReference type="Pfam" id="PF00296"/>
    </source>
</evidence>
<dbReference type="EMBL" id="BAHC01000131">
    <property type="protein sequence ID" value="GAB91419.1"/>
    <property type="molecule type" value="Genomic_DNA"/>
</dbReference>
<evidence type="ECO:0000313" key="4">
    <source>
        <dbReference type="Proteomes" id="UP000008363"/>
    </source>
</evidence>
<dbReference type="STRING" id="1108045.GORHZ_131_00060"/>
<accession>K6WXZ2</accession>
<dbReference type="PANTHER" id="PTHR43244:SF1">
    <property type="entry name" value="5,10-METHYLENETETRAHYDROMETHANOPTERIN REDUCTASE"/>
    <property type="match status" value="1"/>
</dbReference>
<dbReference type="AlphaFoldDB" id="K6WXZ2"/>
<dbReference type="Gene3D" id="3.20.20.30">
    <property type="entry name" value="Luciferase-like domain"/>
    <property type="match status" value="1"/>
</dbReference>
<dbReference type="SUPFAM" id="SSF51679">
    <property type="entry name" value="Bacterial luciferase-like"/>
    <property type="match status" value="1"/>
</dbReference>
<feature type="domain" description="Luciferase-like" evidence="2">
    <location>
        <begin position="14"/>
        <end position="321"/>
    </location>
</feature>
<sequence length="374" mass="39720">MAPTLPELGYYALSRHPVNPAELVSEAQLADRVGFGAAFISERFNVKDAAAISGGLVAASRRMGVATAATNHNTRHPIITASMGATLSTMSGGRFALGLGRGFALQWQVLGLPDVTSAQLTDVASVLRTLWRGEMILAHDGPLGKFDYLNIGVEVPPVPIMLVTMSPKTLRLAGRIADAVVLHTFFSDEATRTAVKTVRAAAEEAGRDPASVRIWGVVATVPDEFDEAERRRRLYGRLATYLQGYPDVLMRANGWRADDLEKIRASSAFTDARGPIDATATDDELIELAELIPGSWVADSAVGTPAECAATIARQFDLGVDSVIMHGAAPSELLPVLDAYRAVRPTLPELPVNPGMCASASTAAAHPVEAGENR</sequence>
<evidence type="ECO:0000313" key="3">
    <source>
        <dbReference type="EMBL" id="GAB91419.1"/>
    </source>
</evidence>
<keyword evidence="4" id="KW-1185">Reference proteome</keyword>
<comment type="caution">
    <text evidence="3">The sequence shown here is derived from an EMBL/GenBank/DDBJ whole genome shotgun (WGS) entry which is preliminary data.</text>
</comment>
<proteinExistence type="predicted"/>
<reference evidence="3 4" key="1">
    <citation type="submission" date="2012-08" db="EMBL/GenBank/DDBJ databases">
        <title>Whole genome shotgun sequence of Gordonia rhizosphera NBRC 16068.</title>
        <authorList>
            <person name="Takarada H."/>
            <person name="Isaki S."/>
            <person name="Hosoyama A."/>
            <person name="Tsuchikane K."/>
            <person name="Katsumata H."/>
            <person name="Baba S."/>
            <person name="Ohji S."/>
            <person name="Yamazaki S."/>
            <person name="Fujita N."/>
        </authorList>
    </citation>
    <scope>NUCLEOTIDE SEQUENCE [LARGE SCALE GENOMIC DNA]</scope>
    <source>
        <strain evidence="3 4">NBRC 16068</strain>
    </source>
</reference>
<name>K6WXZ2_9ACTN</name>
<dbReference type="InterPro" id="IPR011251">
    <property type="entry name" value="Luciferase-like_dom"/>
</dbReference>
<keyword evidence="1" id="KW-0560">Oxidoreductase</keyword>
<dbReference type="PANTHER" id="PTHR43244">
    <property type="match status" value="1"/>
</dbReference>
<dbReference type="InterPro" id="IPR022378">
    <property type="entry name" value="F420_OxRdatse_MSMEG2249_pred"/>
</dbReference>
<dbReference type="InterPro" id="IPR036661">
    <property type="entry name" value="Luciferase-like_sf"/>
</dbReference>
<dbReference type="GO" id="GO:0016705">
    <property type="term" value="F:oxidoreductase activity, acting on paired donors, with incorporation or reduction of molecular oxygen"/>
    <property type="evidence" value="ECO:0007669"/>
    <property type="project" value="InterPro"/>
</dbReference>
<dbReference type="Pfam" id="PF00296">
    <property type="entry name" value="Bac_luciferase"/>
    <property type="match status" value="1"/>
</dbReference>
<dbReference type="eggNOG" id="COG2141">
    <property type="taxonomic scope" value="Bacteria"/>
</dbReference>
<protein>
    <submittedName>
        <fullName evidence="3">Putative oxidoreductase</fullName>
    </submittedName>
</protein>
<dbReference type="Proteomes" id="UP000008363">
    <property type="component" value="Unassembled WGS sequence"/>
</dbReference>
<gene>
    <name evidence="3" type="ORF">GORHZ_131_00060</name>
</gene>
<evidence type="ECO:0000256" key="1">
    <source>
        <dbReference type="ARBA" id="ARBA00023002"/>
    </source>
</evidence>